<evidence type="ECO:0000313" key="5">
    <source>
        <dbReference type="Proteomes" id="UP000019140"/>
    </source>
</evidence>
<dbReference type="SUPFAM" id="SSF55031">
    <property type="entry name" value="Bacterial exopeptidase dimerisation domain"/>
    <property type="match status" value="1"/>
</dbReference>
<evidence type="ECO:0000256" key="1">
    <source>
        <dbReference type="ARBA" id="ARBA00022723"/>
    </source>
</evidence>
<dbReference type="HOGENOM" id="CLU_938441_0_0_7"/>
<dbReference type="AlphaFoldDB" id="W4L7S3"/>
<keyword evidence="5" id="KW-1185">Reference proteome</keyword>
<comment type="caution">
    <text evidence="4">The sequence shown here is derived from an EMBL/GenBank/DDBJ whole genome shotgun (WGS) entry which is preliminary data.</text>
</comment>
<evidence type="ECO:0000313" key="4">
    <source>
        <dbReference type="EMBL" id="ETW94123.1"/>
    </source>
</evidence>
<proteinExistence type="predicted"/>
<keyword evidence="1" id="KW-0479">Metal-binding</keyword>
<keyword evidence="2" id="KW-0378">Hydrolase</keyword>
<evidence type="ECO:0000259" key="3">
    <source>
        <dbReference type="Pfam" id="PF07687"/>
    </source>
</evidence>
<sequence length="296" mass="32234">HEMRHHCFDLHFAYLYRIRDQLKGKLTLTAVSDEETFGPWGARYLMEHHPEIHGDCCLNGEPSSPLSIRFGEKGPLWLKFTVRTAGAHGAYTHVSESASKIGARLVLALERLSDLDTPPPGNVGEVLAKAAATIDRAQGQGASEALQRITVNIGMLQAGLKVNMIPSECLIEADLRLPVGVDKADVLAAVDDIVSAYPQVTYEEINYSAPSWCDPEHDMVGIIQANAKALGGTEPQAICSLGGTDTRLWRYIGVPAYVYGPFPIGMGAGDEHVPIEDFLHIVRTHVLSAYDYLTSS</sequence>
<dbReference type="Pfam" id="PF07687">
    <property type="entry name" value="M20_dimer"/>
    <property type="match status" value="1"/>
</dbReference>
<name>W4L7S3_9BACT</name>
<evidence type="ECO:0000256" key="2">
    <source>
        <dbReference type="ARBA" id="ARBA00022801"/>
    </source>
</evidence>
<organism evidence="4 5">
    <name type="scientific">Candidatus Entotheonella gemina</name>
    <dbReference type="NCBI Taxonomy" id="1429439"/>
    <lineage>
        <taxon>Bacteria</taxon>
        <taxon>Pseudomonadati</taxon>
        <taxon>Nitrospinota/Tectimicrobiota group</taxon>
        <taxon>Candidatus Tectimicrobiota</taxon>
        <taxon>Candidatus Entotheonellia</taxon>
        <taxon>Candidatus Entotheonellales</taxon>
        <taxon>Candidatus Entotheonellaceae</taxon>
        <taxon>Candidatus Entotheonella</taxon>
    </lineage>
</organism>
<dbReference type="InterPro" id="IPR036264">
    <property type="entry name" value="Bact_exopeptidase_dim_dom"/>
</dbReference>
<dbReference type="Proteomes" id="UP000019140">
    <property type="component" value="Unassembled WGS sequence"/>
</dbReference>
<feature type="domain" description="Peptidase M20 dimerisation" evidence="3">
    <location>
        <begin position="71"/>
        <end position="196"/>
    </location>
</feature>
<gene>
    <name evidence="4" type="ORF">ETSY2_50280</name>
</gene>
<dbReference type="GO" id="GO:0046872">
    <property type="term" value="F:metal ion binding"/>
    <property type="evidence" value="ECO:0007669"/>
    <property type="project" value="UniProtKB-KW"/>
</dbReference>
<dbReference type="InterPro" id="IPR050072">
    <property type="entry name" value="Peptidase_M20A"/>
</dbReference>
<dbReference type="PANTHER" id="PTHR43808">
    <property type="entry name" value="ACETYLORNITHINE DEACETYLASE"/>
    <property type="match status" value="1"/>
</dbReference>
<dbReference type="InterPro" id="IPR011650">
    <property type="entry name" value="Peptidase_M20_dimer"/>
</dbReference>
<dbReference type="GO" id="GO:0016787">
    <property type="term" value="F:hydrolase activity"/>
    <property type="evidence" value="ECO:0007669"/>
    <property type="project" value="UniProtKB-KW"/>
</dbReference>
<dbReference type="PANTHER" id="PTHR43808:SF32">
    <property type="entry name" value="ARGE_DAPE-RELATED DEACYLASE"/>
    <property type="match status" value="1"/>
</dbReference>
<dbReference type="InterPro" id="IPR002933">
    <property type="entry name" value="Peptidase_M20"/>
</dbReference>
<dbReference type="EMBL" id="AZHX01002520">
    <property type="protein sequence ID" value="ETW94123.1"/>
    <property type="molecule type" value="Genomic_DNA"/>
</dbReference>
<reference evidence="4 5" key="1">
    <citation type="journal article" date="2014" name="Nature">
        <title>An environmental bacterial taxon with a large and distinct metabolic repertoire.</title>
        <authorList>
            <person name="Wilson M.C."/>
            <person name="Mori T."/>
            <person name="Ruckert C."/>
            <person name="Uria A.R."/>
            <person name="Helf M.J."/>
            <person name="Takada K."/>
            <person name="Gernert C."/>
            <person name="Steffens U.A."/>
            <person name="Heycke N."/>
            <person name="Schmitt S."/>
            <person name="Rinke C."/>
            <person name="Helfrich E.J."/>
            <person name="Brachmann A.O."/>
            <person name="Gurgui C."/>
            <person name="Wakimoto T."/>
            <person name="Kracht M."/>
            <person name="Crusemann M."/>
            <person name="Hentschel U."/>
            <person name="Abe I."/>
            <person name="Matsunaga S."/>
            <person name="Kalinowski J."/>
            <person name="Takeyama H."/>
            <person name="Piel J."/>
        </authorList>
    </citation>
    <scope>NUCLEOTIDE SEQUENCE [LARGE SCALE GENOMIC DNA]</scope>
    <source>
        <strain evidence="5">TSY2</strain>
    </source>
</reference>
<accession>W4L7S3</accession>
<feature type="non-terminal residue" evidence="4">
    <location>
        <position position="1"/>
    </location>
</feature>
<dbReference type="Pfam" id="PF01546">
    <property type="entry name" value="Peptidase_M20"/>
    <property type="match status" value="1"/>
</dbReference>
<dbReference type="Gene3D" id="3.40.630.10">
    <property type="entry name" value="Zn peptidases"/>
    <property type="match status" value="1"/>
</dbReference>
<protein>
    <recommendedName>
        <fullName evidence="3">Peptidase M20 dimerisation domain-containing protein</fullName>
    </recommendedName>
</protein>
<dbReference type="SUPFAM" id="SSF53187">
    <property type="entry name" value="Zn-dependent exopeptidases"/>
    <property type="match status" value="1"/>
</dbReference>
<dbReference type="Gene3D" id="3.30.70.360">
    <property type="match status" value="1"/>
</dbReference>